<dbReference type="InterPro" id="IPR013751">
    <property type="entry name" value="ACP_syn_III_N"/>
</dbReference>
<dbReference type="AlphaFoldDB" id="K2G5J5"/>
<evidence type="ECO:0000259" key="4">
    <source>
        <dbReference type="Pfam" id="PF08545"/>
    </source>
</evidence>
<sequence>MLQTQIVDASNALPENLVSSKEVEERIRNSGWSYTSFPKGIVEKTSWVINRRYTADNEYPSTLASKACLNIISRNSRRIDLLIFASASQDLIEPATANIIQANTWLTCPTLDIKNACNSVLSALDMADWLIRSWKYENILVCSWETPSKSIRWKLNSKEDFLKSFSWYTLWDAWAALLLSATNDETKWIRFQHFETQGNLWDSITIMGWWAMYPRDADKTYFSSDATKLKSYFENAWWIPFQKGFEATWWKMDDVKKVFIHQVSSSIYKRFMEITWVPKDKVSFILDEYGNTASCWIPLAFSQAKERWEIEDGDKVIFVCYAAWLAYGILFIQI</sequence>
<name>K2G5J5_9BACT</name>
<gene>
    <name evidence="5" type="ORF">ACD_2C00152G0006</name>
</gene>
<dbReference type="GO" id="GO:0006633">
    <property type="term" value="P:fatty acid biosynthetic process"/>
    <property type="evidence" value="ECO:0007669"/>
    <property type="project" value="InterPro"/>
</dbReference>
<dbReference type="GO" id="GO:0044550">
    <property type="term" value="P:secondary metabolite biosynthetic process"/>
    <property type="evidence" value="ECO:0007669"/>
    <property type="project" value="TreeGrafter"/>
</dbReference>
<comment type="caution">
    <text evidence="5">The sequence shown here is derived from an EMBL/GenBank/DDBJ whole genome shotgun (WGS) entry which is preliminary data.</text>
</comment>
<evidence type="ECO:0000256" key="1">
    <source>
        <dbReference type="ARBA" id="ARBA00022679"/>
    </source>
</evidence>
<dbReference type="Pfam" id="PF08541">
    <property type="entry name" value="ACP_syn_III_C"/>
    <property type="match status" value="1"/>
</dbReference>
<proteinExistence type="predicted"/>
<dbReference type="InterPro" id="IPR016039">
    <property type="entry name" value="Thiolase-like"/>
</dbReference>
<protein>
    <submittedName>
        <fullName evidence="5">Uncharacterized protein</fullName>
    </submittedName>
</protein>
<dbReference type="GO" id="GO:0004315">
    <property type="term" value="F:3-oxoacyl-[acyl-carrier-protein] synthase activity"/>
    <property type="evidence" value="ECO:0007669"/>
    <property type="project" value="InterPro"/>
</dbReference>
<keyword evidence="2" id="KW-0012">Acyltransferase</keyword>
<reference evidence="5" key="1">
    <citation type="journal article" date="2012" name="Science">
        <title>Fermentation, hydrogen, and sulfur metabolism in multiple uncultivated bacterial phyla.</title>
        <authorList>
            <person name="Wrighton K.C."/>
            <person name="Thomas B.C."/>
            <person name="Sharon I."/>
            <person name="Miller C.S."/>
            <person name="Castelle C.J."/>
            <person name="VerBerkmoes N.C."/>
            <person name="Wilkins M.J."/>
            <person name="Hettich R.L."/>
            <person name="Lipton M.S."/>
            <person name="Williams K.H."/>
            <person name="Long P.E."/>
            <person name="Banfield J.F."/>
        </authorList>
    </citation>
    <scope>NUCLEOTIDE SEQUENCE [LARGE SCALE GENOMIC DNA]</scope>
</reference>
<accession>K2G5J5</accession>
<feature type="domain" description="Beta-ketoacyl-[acyl-carrier-protein] synthase III C-terminal" evidence="3">
    <location>
        <begin position="247"/>
        <end position="333"/>
    </location>
</feature>
<dbReference type="Pfam" id="PF08545">
    <property type="entry name" value="ACP_syn_III"/>
    <property type="match status" value="1"/>
</dbReference>
<dbReference type="EMBL" id="AMFJ01000152">
    <property type="protein sequence ID" value="EKE29542.1"/>
    <property type="molecule type" value="Genomic_DNA"/>
</dbReference>
<dbReference type="Gene3D" id="3.40.47.10">
    <property type="match status" value="1"/>
</dbReference>
<evidence type="ECO:0000259" key="3">
    <source>
        <dbReference type="Pfam" id="PF08541"/>
    </source>
</evidence>
<evidence type="ECO:0000313" key="5">
    <source>
        <dbReference type="EMBL" id="EKE29542.1"/>
    </source>
</evidence>
<dbReference type="PANTHER" id="PTHR34069:SF2">
    <property type="entry name" value="BETA-KETOACYL-[ACYL-CARRIER-PROTEIN] SYNTHASE III"/>
    <property type="match status" value="1"/>
</dbReference>
<dbReference type="InterPro" id="IPR013747">
    <property type="entry name" value="ACP_syn_III_C"/>
</dbReference>
<keyword evidence="1" id="KW-0808">Transferase</keyword>
<evidence type="ECO:0000256" key="2">
    <source>
        <dbReference type="ARBA" id="ARBA00023315"/>
    </source>
</evidence>
<organism evidence="5">
    <name type="scientific">uncultured bacterium</name>
    <name type="common">gcode 4</name>
    <dbReference type="NCBI Taxonomy" id="1234023"/>
    <lineage>
        <taxon>Bacteria</taxon>
        <taxon>environmental samples</taxon>
    </lineage>
</organism>
<dbReference type="PANTHER" id="PTHR34069">
    <property type="entry name" value="3-OXOACYL-[ACYL-CARRIER-PROTEIN] SYNTHASE 3"/>
    <property type="match status" value="1"/>
</dbReference>
<feature type="domain" description="Beta-ketoacyl-[acyl-carrier-protein] synthase III N-terminal" evidence="4">
    <location>
        <begin position="111"/>
        <end position="191"/>
    </location>
</feature>
<dbReference type="SUPFAM" id="SSF53901">
    <property type="entry name" value="Thiolase-like"/>
    <property type="match status" value="1"/>
</dbReference>